<sequence>MSIEKYSDEYIKATEIIINRLVEDTCCSIINDGMHEMFFGMRNSNVKLKRNSSGQTLVVEQVFMLFGKSSIVLPESVTQYILNRVFSFDKEILQQLTGCKLTVNQHCQSQLLTASISEAPAIKFYLQGTHFYDYVTTKISHFLTDISTKIHLVWYPIVSMISNNERLSGSVIEQRTTRSGEYCMKREFIALPFDPFEHTSINDLDNSNPAVFRLAAVKRMLKGVTVKTKLTVTLTKGDEVIGVREDEVECTYFILRNHTRYKYLINELSKELFQLARNANPKSVKKAEPSVALLDEESMFWGVLSL</sequence>
<organism evidence="1 2">
    <name type="scientific">Photobacterium damselae subsp. damselae</name>
    <name type="common">Listonella damsela</name>
    <dbReference type="NCBI Taxonomy" id="85581"/>
    <lineage>
        <taxon>Bacteria</taxon>
        <taxon>Pseudomonadati</taxon>
        <taxon>Pseudomonadota</taxon>
        <taxon>Gammaproteobacteria</taxon>
        <taxon>Vibrionales</taxon>
        <taxon>Vibrionaceae</taxon>
        <taxon>Photobacterium</taxon>
    </lineage>
</organism>
<accession>A0A850R3Y6</accession>
<name>A0A850R3Y6_PHODD</name>
<evidence type="ECO:0000313" key="1">
    <source>
        <dbReference type="EMBL" id="NVP02199.1"/>
    </source>
</evidence>
<reference evidence="1 2" key="1">
    <citation type="submission" date="2020-06" db="EMBL/GenBank/DDBJ databases">
        <title>Photobacterium damselae subsp. damselae comparative genomics.</title>
        <authorList>
            <person name="Osorio C.R."/>
        </authorList>
    </citation>
    <scope>NUCLEOTIDE SEQUENCE [LARGE SCALE GENOMIC DNA]</scope>
    <source>
        <strain evidence="1 2">TW250/03</strain>
    </source>
</reference>
<evidence type="ECO:0000313" key="2">
    <source>
        <dbReference type="Proteomes" id="UP000533429"/>
    </source>
</evidence>
<dbReference type="AlphaFoldDB" id="A0A850R3Y6"/>
<protein>
    <submittedName>
        <fullName evidence="1">Uncharacterized protein</fullName>
    </submittedName>
</protein>
<dbReference type="EMBL" id="JABXOR010001167">
    <property type="protein sequence ID" value="NVP02199.1"/>
    <property type="molecule type" value="Genomic_DNA"/>
</dbReference>
<dbReference type="Proteomes" id="UP000533429">
    <property type="component" value="Unassembled WGS sequence"/>
</dbReference>
<gene>
    <name evidence="1" type="ORF">HWA77_18460</name>
</gene>
<comment type="caution">
    <text evidence="1">The sequence shown here is derived from an EMBL/GenBank/DDBJ whole genome shotgun (WGS) entry which is preliminary data.</text>
</comment>
<proteinExistence type="predicted"/>